<gene>
    <name evidence="2" type="primary">ORF221980</name>
</gene>
<dbReference type="AlphaFoldDB" id="A0A0B7C3F0"/>
<dbReference type="EMBL" id="HACG01052851">
    <property type="protein sequence ID" value="CEK99722.1"/>
    <property type="molecule type" value="Transcribed_RNA"/>
</dbReference>
<feature type="non-terminal residue" evidence="2">
    <location>
        <position position="109"/>
    </location>
</feature>
<organism evidence="2">
    <name type="scientific">Arion vulgaris</name>
    <dbReference type="NCBI Taxonomy" id="1028688"/>
    <lineage>
        <taxon>Eukaryota</taxon>
        <taxon>Metazoa</taxon>
        <taxon>Spiralia</taxon>
        <taxon>Lophotrochozoa</taxon>
        <taxon>Mollusca</taxon>
        <taxon>Gastropoda</taxon>
        <taxon>Heterobranchia</taxon>
        <taxon>Euthyneura</taxon>
        <taxon>Panpulmonata</taxon>
        <taxon>Eupulmonata</taxon>
        <taxon>Stylommatophora</taxon>
        <taxon>Helicina</taxon>
        <taxon>Arionoidea</taxon>
        <taxon>Arionidae</taxon>
        <taxon>Arion</taxon>
    </lineage>
</organism>
<accession>A0A0B7C3F0</accession>
<reference evidence="2" key="1">
    <citation type="submission" date="2014-12" db="EMBL/GenBank/DDBJ databases">
        <title>Insight into the proteome of Arion vulgaris.</title>
        <authorList>
            <person name="Aradska J."/>
            <person name="Bulat T."/>
            <person name="Smidak R."/>
            <person name="Sarate P."/>
            <person name="Gangsoo J."/>
            <person name="Sialana F."/>
            <person name="Bilban M."/>
            <person name="Lubec G."/>
        </authorList>
    </citation>
    <scope>NUCLEOTIDE SEQUENCE</scope>
    <source>
        <tissue evidence="2">Skin</tissue>
    </source>
</reference>
<protein>
    <submittedName>
        <fullName evidence="2">Uncharacterized protein</fullName>
    </submittedName>
</protein>
<evidence type="ECO:0000313" key="2">
    <source>
        <dbReference type="EMBL" id="CEK99722.1"/>
    </source>
</evidence>
<sequence length="109" mass="12512">GRQKRETDSDDQRPRRWYGTPTAYEHFTGDRSTYSLSPYGKSSSWFLNPAFRGQNAYSPWNPYWAWDNGAGQSSQGLIRGLRLAGNGDKEGQDRQKREALSNGFNRNVY</sequence>
<proteinExistence type="predicted"/>
<feature type="compositionally biased region" description="Basic and acidic residues" evidence="1">
    <location>
        <begin position="87"/>
        <end position="99"/>
    </location>
</feature>
<feature type="non-terminal residue" evidence="2">
    <location>
        <position position="1"/>
    </location>
</feature>
<evidence type="ECO:0000256" key="1">
    <source>
        <dbReference type="SAM" id="MobiDB-lite"/>
    </source>
</evidence>
<feature type="region of interest" description="Disordered" evidence="1">
    <location>
        <begin position="83"/>
        <end position="109"/>
    </location>
</feature>
<name>A0A0B7C3F0_9EUPU</name>